<keyword evidence="2" id="KW-1133">Transmembrane helix</keyword>
<keyword evidence="4" id="KW-1185">Reference proteome</keyword>
<keyword evidence="2" id="KW-0812">Transmembrane</keyword>
<evidence type="ECO:0000313" key="4">
    <source>
        <dbReference type="Proteomes" id="UP001194746"/>
    </source>
</evidence>
<evidence type="ECO:0000256" key="2">
    <source>
        <dbReference type="SAM" id="Phobius"/>
    </source>
</evidence>
<organism evidence="3 4">
    <name type="scientific">Aspergillus nanangensis</name>
    <dbReference type="NCBI Taxonomy" id="2582783"/>
    <lineage>
        <taxon>Eukaryota</taxon>
        <taxon>Fungi</taxon>
        <taxon>Dikarya</taxon>
        <taxon>Ascomycota</taxon>
        <taxon>Pezizomycotina</taxon>
        <taxon>Eurotiomycetes</taxon>
        <taxon>Eurotiomycetidae</taxon>
        <taxon>Eurotiales</taxon>
        <taxon>Aspergillaceae</taxon>
        <taxon>Aspergillus</taxon>
        <taxon>Aspergillus subgen. Circumdati</taxon>
    </lineage>
</organism>
<gene>
    <name evidence="3" type="ORF">FE257_011402</name>
</gene>
<feature type="transmembrane region" description="Helical" evidence="2">
    <location>
        <begin position="12"/>
        <end position="31"/>
    </location>
</feature>
<evidence type="ECO:0000313" key="3">
    <source>
        <dbReference type="EMBL" id="KAF9886495.1"/>
    </source>
</evidence>
<comment type="caution">
    <text evidence="3">The sequence shown here is derived from an EMBL/GenBank/DDBJ whole genome shotgun (WGS) entry which is preliminary data.</text>
</comment>
<evidence type="ECO:0000256" key="1">
    <source>
        <dbReference type="SAM" id="MobiDB-lite"/>
    </source>
</evidence>
<sequence>MIVEMLSYEPIWLAITAIQIALLLTQNHLLGIIRHARRGRRLPQSFAKQQRLLYAVIIFFLVYPSALTPSLLLALPALWLYLRETHHEASARVNRRVETAILTATRAVEKTQDVLSQARHYEREAFRIASIASQQQRETQTVKAGDFYDTTALAWGILDGIATTVSDLAMTANQIEQTALEAQEEAQKIADEKQAATATDTEAGAEADSSPGTPGPAHDDADSDSDSDTSTDTAVLQAHGFYEQALLASEAARDAGRKAVDLRLQVKNFETAAKRNREAREQAAAYAAHTVKMLNEIVLDRGMVQQAAEEVVSVAAYIRGKCAAESAGLAAEGNLAQALVWAETAEEAVGKVEEAGQKMKGLLEGLREKVVGLIQVEA</sequence>
<feature type="transmembrane region" description="Helical" evidence="2">
    <location>
        <begin position="52"/>
        <end position="82"/>
    </location>
</feature>
<feature type="compositionally biased region" description="Low complexity" evidence="1">
    <location>
        <begin position="195"/>
        <end position="208"/>
    </location>
</feature>
<name>A0AAD4GRF7_ASPNN</name>
<reference evidence="3" key="1">
    <citation type="journal article" date="2019" name="Beilstein J. Org. Chem.">
        <title>Nanangenines: drimane sesquiterpenoids as the dominant metabolite cohort of a novel Australian fungus, Aspergillus nanangensis.</title>
        <authorList>
            <person name="Lacey H.J."/>
            <person name="Gilchrist C.L.M."/>
            <person name="Crombie A."/>
            <person name="Kalaitzis J.A."/>
            <person name="Vuong D."/>
            <person name="Rutledge P.J."/>
            <person name="Turner P."/>
            <person name="Pitt J.I."/>
            <person name="Lacey E."/>
            <person name="Chooi Y.H."/>
            <person name="Piggott A.M."/>
        </authorList>
    </citation>
    <scope>NUCLEOTIDE SEQUENCE</scope>
    <source>
        <strain evidence="3">MST-FP2251</strain>
    </source>
</reference>
<protein>
    <submittedName>
        <fullName evidence="3">Uncharacterized protein</fullName>
    </submittedName>
</protein>
<accession>A0AAD4GRF7</accession>
<keyword evidence="2" id="KW-0472">Membrane</keyword>
<feature type="compositionally biased region" description="Basic and acidic residues" evidence="1">
    <location>
        <begin position="185"/>
        <end position="194"/>
    </location>
</feature>
<feature type="region of interest" description="Disordered" evidence="1">
    <location>
        <begin position="183"/>
        <end position="232"/>
    </location>
</feature>
<dbReference type="AlphaFoldDB" id="A0AAD4GRF7"/>
<dbReference type="EMBL" id="VCAU01000076">
    <property type="protein sequence ID" value="KAF9886495.1"/>
    <property type="molecule type" value="Genomic_DNA"/>
</dbReference>
<dbReference type="Proteomes" id="UP001194746">
    <property type="component" value="Unassembled WGS sequence"/>
</dbReference>
<reference evidence="3" key="2">
    <citation type="submission" date="2020-02" db="EMBL/GenBank/DDBJ databases">
        <authorList>
            <person name="Gilchrist C.L.M."/>
            <person name="Chooi Y.-H."/>
        </authorList>
    </citation>
    <scope>NUCLEOTIDE SEQUENCE</scope>
    <source>
        <strain evidence="3">MST-FP2251</strain>
    </source>
</reference>
<proteinExistence type="predicted"/>